<dbReference type="InterPro" id="IPR000182">
    <property type="entry name" value="GNAT_dom"/>
</dbReference>
<dbReference type="RefSeq" id="WP_169552170.1">
    <property type="nucleotide sequence ID" value="NZ_CP051677.1"/>
</dbReference>
<keyword evidence="3" id="KW-1185">Reference proteome</keyword>
<dbReference type="PANTHER" id="PTHR43328">
    <property type="entry name" value="ACETYLTRANSFERASE-RELATED"/>
    <property type="match status" value="1"/>
</dbReference>
<dbReference type="Gene3D" id="3.40.630.30">
    <property type="match status" value="1"/>
</dbReference>
<dbReference type="Pfam" id="PF13302">
    <property type="entry name" value="Acetyltransf_3"/>
    <property type="match status" value="1"/>
</dbReference>
<accession>A0A7L5DRZ9</accession>
<reference evidence="2 3" key="1">
    <citation type="submission" date="2020-04" db="EMBL/GenBank/DDBJ databases">
        <title>Genome sequencing of novel species.</title>
        <authorList>
            <person name="Heo J."/>
            <person name="Kim S.-J."/>
            <person name="Kim J.-S."/>
            <person name="Hong S.-B."/>
            <person name="Kwon S.-W."/>
        </authorList>
    </citation>
    <scope>NUCLEOTIDE SEQUENCE [LARGE SCALE GENOMIC DNA]</scope>
    <source>
        <strain evidence="2 3">CJU-R4</strain>
    </source>
</reference>
<evidence type="ECO:0000313" key="3">
    <source>
        <dbReference type="Proteomes" id="UP000501128"/>
    </source>
</evidence>
<dbReference type="EMBL" id="CP051677">
    <property type="protein sequence ID" value="QJD80211.1"/>
    <property type="molecule type" value="Genomic_DNA"/>
</dbReference>
<sequence length="175" mass="19680">MQLAVDFDLRPWTMDDLGSLVSYANNPRIARNMTDKFPHPYTEADGLSFIEFATADSSAHIFAIDVAGEAVGGIGVHPQPDIHRKNAELGYWLAEPFWGKGIISAAIKRAVDVAFETYDIDRIFARPFGTNVASQRVLQKNGFVLEAQFRGTLYKNGEYLDELIYALRRPNWKPD</sequence>
<keyword evidence="2" id="KW-0808">Transferase</keyword>
<dbReference type="SUPFAM" id="SSF55729">
    <property type="entry name" value="Acyl-CoA N-acyltransferases (Nat)"/>
    <property type="match status" value="1"/>
</dbReference>
<dbReference type="PROSITE" id="PS51186">
    <property type="entry name" value="GNAT"/>
    <property type="match status" value="1"/>
</dbReference>
<evidence type="ECO:0000313" key="2">
    <source>
        <dbReference type="EMBL" id="QJD80211.1"/>
    </source>
</evidence>
<name>A0A7L5DRZ9_9BACT</name>
<organism evidence="2 3">
    <name type="scientific">Spirosoma rhododendri</name>
    <dbReference type="NCBI Taxonomy" id="2728024"/>
    <lineage>
        <taxon>Bacteria</taxon>
        <taxon>Pseudomonadati</taxon>
        <taxon>Bacteroidota</taxon>
        <taxon>Cytophagia</taxon>
        <taxon>Cytophagales</taxon>
        <taxon>Cytophagaceae</taxon>
        <taxon>Spirosoma</taxon>
    </lineage>
</organism>
<protein>
    <submittedName>
        <fullName evidence="2">GNAT family N-acetyltransferase</fullName>
    </submittedName>
</protein>
<dbReference type="Proteomes" id="UP000501128">
    <property type="component" value="Chromosome"/>
</dbReference>
<dbReference type="AlphaFoldDB" id="A0A7L5DRZ9"/>
<evidence type="ECO:0000259" key="1">
    <source>
        <dbReference type="PROSITE" id="PS51186"/>
    </source>
</evidence>
<dbReference type="GO" id="GO:0016747">
    <property type="term" value="F:acyltransferase activity, transferring groups other than amino-acyl groups"/>
    <property type="evidence" value="ECO:0007669"/>
    <property type="project" value="InterPro"/>
</dbReference>
<dbReference type="KEGG" id="srho:HH216_18660"/>
<dbReference type="InterPro" id="IPR016181">
    <property type="entry name" value="Acyl_CoA_acyltransferase"/>
</dbReference>
<proteinExistence type="predicted"/>
<feature type="domain" description="N-acetyltransferase" evidence="1">
    <location>
        <begin position="7"/>
        <end position="170"/>
    </location>
</feature>
<gene>
    <name evidence="2" type="ORF">HH216_18660</name>
</gene>
<dbReference type="PANTHER" id="PTHR43328:SF1">
    <property type="entry name" value="N-ACETYLTRANSFERASE DOMAIN-CONTAINING PROTEIN"/>
    <property type="match status" value="1"/>
</dbReference>